<evidence type="ECO:0000256" key="2">
    <source>
        <dbReference type="SAM" id="Phobius"/>
    </source>
</evidence>
<evidence type="ECO:0000313" key="4">
    <source>
        <dbReference type="Proteomes" id="UP000054350"/>
    </source>
</evidence>
<gene>
    <name evidence="3" type="ORF">AMAG_06683</name>
</gene>
<feature type="region of interest" description="Disordered" evidence="1">
    <location>
        <begin position="523"/>
        <end position="564"/>
    </location>
</feature>
<dbReference type="OrthoDB" id="10250130at2759"/>
<dbReference type="EMBL" id="GG745337">
    <property type="protein sequence ID" value="KNE60922.1"/>
    <property type="molecule type" value="Genomic_DNA"/>
</dbReference>
<proteinExistence type="predicted"/>
<dbReference type="InterPro" id="IPR011043">
    <property type="entry name" value="Gal_Oxase/kelch_b-propeller"/>
</dbReference>
<evidence type="ECO:0000256" key="1">
    <source>
        <dbReference type="SAM" id="MobiDB-lite"/>
    </source>
</evidence>
<dbReference type="VEuPathDB" id="FungiDB:AMAG_06683"/>
<name>A0A0L0SEP6_ALLM3</name>
<accession>A0A0L0SEP6</accession>
<keyword evidence="4" id="KW-1185">Reference proteome</keyword>
<dbReference type="AlphaFoldDB" id="A0A0L0SEP6"/>
<protein>
    <submittedName>
        <fullName evidence="3">Uncharacterized protein</fullName>
    </submittedName>
</protein>
<dbReference type="Proteomes" id="UP000054350">
    <property type="component" value="Unassembled WGS sequence"/>
</dbReference>
<feature type="transmembrane region" description="Helical" evidence="2">
    <location>
        <begin position="20"/>
        <end position="40"/>
    </location>
</feature>
<sequence>MASVAARRFRRTFDKSALAIDYHSIVMLALVVLTVAVRVAHTEWPQNMQRKGFMYPGLIYLPKENKTFVLGGKLHINNGKSFERLTDVAVIDLNQQITSNNNSCAAVKTAPFSLPHASFRQPTLVIDNGNGAYEALIYSHGDEVDSTHVVWQIPDLLSAQPKVVPQPNPAPEIYFPGWASASKPLKPSEAATYFFGNTSANGTDVSPSGNDTMWKMTKDGITAATVDTKTRPPAGGWGTIVQYGSSAVLIVGTEVWAYNTVASTWYQREKGLNAERYDATSVLFETPTRTRFAIVIGAAAKVEYFDVDAPRNFPVEAVITGDGPEHIEAAVSMFLHDSHIFMIGGLSGSGDSQSSMLLNIVKISASSDWKTLSFAYVPTYTPYASEMLSTSRTDSGNGLPIGLIVGIAVGSIVALLALAGLVVWHRRRHPRRRDPKQGAVPAITIFRLPSDMDDDVTAVGFATTGPSSGPVPGVFYPLSLSSAGSQHHQQSMYEQQSPYAHNPPVPPSHFNWPMLVTVPAQENDVEPGAEQVRQNAPSGSAAPVQRNAVMAPESRPHFSKLSFE</sequence>
<evidence type="ECO:0000313" key="3">
    <source>
        <dbReference type="EMBL" id="KNE60922.1"/>
    </source>
</evidence>
<reference evidence="3 4" key="1">
    <citation type="submission" date="2009-11" db="EMBL/GenBank/DDBJ databases">
        <title>Annotation of Allomyces macrogynus ATCC 38327.</title>
        <authorList>
            <consortium name="The Broad Institute Genome Sequencing Platform"/>
            <person name="Russ C."/>
            <person name="Cuomo C."/>
            <person name="Burger G."/>
            <person name="Gray M.W."/>
            <person name="Holland P.W.H."/>
            <person name="King N."/>
            <person name="Lang F.B.F."/>
            <person name="Roger A.J."/>
            <person name="Ruiz-Trillo I."/>
            <person name="Young S.K."/>
            <person name="Zeng Q."/>
            <person name="Gargeya S."/>
            <person name="Fitzgerald M."/>
            <person name="Haas B."/>
            <person name="Abouelleil A."/>
            <person name="Alvarado L."/>
            <person name="Arachchi H.M."/>
            <person name="Berlin A."/>
            <person name="Chapman S.B."/>
            <person name="Gearin G."/>
            <person name="Goldberg J."/>
            <person name="Griggs A."/>
            <person name="Gujja S."/>
            <person name="Hansen M."/>
            <person name="Heiman D."/>
            <person name="Howarth C."/>
            <person name="Larimer J."/>
            <person name="Lui A."/>
            <person name="MacDonald P.J.P."/>
            <person name="McCowen C."/>
            <person name="Montmayeur A."/>
            <person name="Murphy C."/>
            <person name="Neiman D."/>
            <person name="Pearson M."/>
            <person name="Priest M."/>
            <person name="Roberts A."/>
            <person name="Saif S."/>
            <person name="Shea T."/>
            <person name="Sisk P."/>
            <person name="Stolte C."/>
            <person name="Sykes S."/>
            <person name="Wortman J."/>
            <person name="Nusbaum C."/>
            <person name="Birren B."/>
        </authorList>
    </citation>
    <scope>NUCLEOTIDE SEQUENCE [LARGE SCALE GENOMIC DNA]</scope>
    <source>
        <strain evidence="3 4">ATCC 38327</strain>
    </source>
</reference>
<dbReference type="Gene3D" id="2.120.10.80">
    <property type="entry name" value="Kelch-type beta propeller"/>
    <property type="match status" value="1"/>
</dbReference>
<feature type="transmembrane region" description="Helical" evidence="2">
    <location>
        <begin position="399"/>
        <end position="424"/>
    </location>
</feature>
<organism evidence="3 4">
    <name type="scientific">Allomyces macrogynus (strain ATCC 38327)</name>
    <name type="common">Allomyces javanicus var. macrogynus</name>
    <dbReference type="NCBI Taxonomy" id="578462"/>
    <lineage>
        <taxon>Eukaryota</taxon>
        <taxon>Fungi</taxon>
        <taxon>Fungi incertae sedis</taxon>
        <taxon>Blastocladiomycota</taxon>
        <taxon>Blastocladiomycetes</taxon>
        <taxon>Blastocladiales</taxon>
        <taxon>Blastocladiaceae</taxon>
        <taxon>Allomyces</taxon>
    </lineage>
</organism>
<dbReference type="InterPro" id="IPR015915">
    <property type="entry name" value="Kelch-typ_b-propeller"/>
</dbReference>
<reference evidence="4" key="2">
    <citation type="submission" date="2009-11" db="EMBL/GenBank/DDBJ databases">
        <title>The Genome Sequence of Allomyces macrogynus strain ATCC 38327.</title>
        <authorList>
            <consortium name="The Broad Institute Genome Sequencing Platform"/>
            <person name="Russ C."/>
            <person name="Cuomo C."/>
            <person name="Shea T."/>
            <person name="Young S.K."/>
            <person name="Zeng Q."/>
            <person name="Koehrsen M."/>
            <person name="Haas B."/>
            <person name="Borodovsky M."/>
            <person name="Guigo R."/>
            <person name="Alvarado L."/>
            <person name="Berlin A."/>
            <person name="Borenstein D."/>
            <person name="Chen Z."/>
            <person name="Engels R."/>
            <person name="Freedman E."/>
            <person name="Gellesch M."/>
            <person name="Goldberg J."/>
            <person name="Griggs A."/>
            <person name="Gujja S."/>
            <person name="Heiman D."/>
            <person name="Hepburn T."/>
            <person name="Howarth C."/>
            <person name="Jen D."/>
            <person name="Larson L."/>
            <person name="Lewis B."/>
            <person name="Mehta T."/>
            <person name="Park D."/>
            <person name="Pearson M."/>
            <person name="Roberts A."/>
            <person name="Saif S."/>
            <person name="Shenoy N."/>
            <person name="Sisk P."/>
            <person name="Stolte C."/>
            <person name="Sykes S."/>
            <person name="Walk T."/>
            <person name="White J."/>
            <person name="Yandava C."/>
            <person name="Burger G."/>
            <person name="Gray M.W."/>
            <person name="Holland P.W.H."/>
            <person name="King N."/>
            <person name="Lang F.B.F."/>
            <person name="Roger A.J."/>
            <person name="Ruiz-Trillo I."/>
            <person name="Lander E."/>
            <person name="Nusbaum C."/>
        </authorList>
    </citation>
    <scope>NUCLEOTIDE SEQUENCE [LARGE SCALE GENOMIC DNA]</scope>
    <source>
        <strain evidence="4">ATCC 38327</strain>
    </source>
</reference>
<dbReference type="SUPFAM" id="SSF50965">
    <property type="entry name" value="Galactose oxidase, central domain"/>
    <property type="match status" value="1"/>
</dbReference>
<keyword evidence="2" id="KW-1133">Transmembrane helix</keyword>
<keyword evidence="2" id="KW-0812">Transmembrane</keyword>
<keyword evidence="2" id="KW-0472">Membrane</keyword>